<feature type="transmembrane region" description="Helical" evidence="8">
    <location>
        <begin position="59"/>
        <end position="82"/>
    </location>
</feature>
<keyword evidence="4" id="KW-1003">Cell membrane</keyword>
<evidence type="ECO:0000256" key="1">
    <source>
        <dbReference type="ARBA" id="ARBA00004651"/>
    </source>
</evidence>
<protein>
    <submittedName>
        <fullName evidence="10">D-methionine transport system permease protein</fullName>
    </submittedName>
</protein>
<evidence type="ECO:0000313" key="11">
    <source>
        <dbReference type="Proteomes" id="UP000199800"/>
    </source>
</evidence>
<dbReference type="GO" id="GO:0005886">
    <property type="term" value="C:plasma membrane"/>
    <property type="evidence" value="ECO:0007669"/>
    <property type="project" value="UniProtKB-SubCell"/>
</dbReference>
<dbReference type="PANTHER" id="PTHR30450">
    <property type="entry name" value="ABC TRANSPORTER PERMEASE"/>
    <property type="match status" value="1"/>
</dbReference>
<keyword evidence="11" id="KW-1185">Reference proteome</keyword>
<keyword evidence="7 8" id="KW-0472">Membrane</keyword>
<dbReference type="Pfam" id="PF00528">
    <property type="entry name" value="BPD_transp_1"/>
    <property type="match status" value="1"/>
</dbReference>
<dbReference type="PROSITE" id="PS50928">
    <property type="entry name" value="ABC_TM1"/>
    <property type="match status" value="1"/>
</dbReference>
<name>A0A1I0EKU1_9FIRM</name>
<evidence type="ECO:0000256" key="4">
    <source>
        <dbReference type="ARBA" id="ARBA00022475"/>
    </source>
</evidence>
<accession>A0A1I0EKU1</accession>
<dbReference type="GO" id="GO:0048473">
    <property type="term" value="P:D-methionine transmembrane transport"/>
    <property type="evidence" value="ECO:0007669"/>
    <property type="project" value="TreeGrafter"/>
</dbReference>
<dbReference type="Proteomes" id="UP000199800">
    <property type="component" value="Unassembled WGS sequence"/>
</dbReference>
<keyword evidence="6 8" id="KW-1133">Transmembrane helix</keyword>
<keyword evidence="5 8" id="KW-0812">Transmembrane</keyword>
<sequence length="229" mass="24521">MAVWFQNFMAEFGMMLWEGISDTLYMTVFSTFAACILGYPIGILSVVTAPNGIHPMPVVNRIIGAIVNIGRSIPFIIILVIIKPLTRLLVGTTVGPDAVIVPLIVSATPFMARLVENSFNELDYGVIEAARAMGATDMQIIRKVMLPEAMPSLVLGISLGAITIVGCTAMAGAVGGGGLGDIAIRYGYYRSKTDVAIATVVLLVLIVQMIQSLGQYISNKIDKRKKGEK</sequence>
<evidence type="ECO:0000259" key="9">
    <source>
        <dbReference type="PROSITE" id="PS50928"/>
    </source>
</evidence>
<feature type="transmembrane region" description="Helical" evidence="8">
    <location>
        <begin position="24"/>
        <end position="47"/>
    </location>
</feature>
<dbReference type="OrthoDB" id="9793490at2"/>
<comment type="similarity">
    <text evidence="2">Belongs to the binding-protein-dependent transport system permease family. CysTW subfamily.</text>
</comment>
<dbReference type="InterPro" id="IPR035906">
    <property type="entry name" value="MetI-like_sf"/>
</dbReference>
<dbReference type="Gene3D" id="1.10.3720.10">
    <property type="entry name" value="MetI-like"/>
    <property type="match status" value="1"/>
</dbReference>
<proteinExistence type="inferred from homology"/>
<dbReference type="PANTHER" id="PTHR30450:SF1">
    <property type="entry name" value="D-METHIONINE TRANSPORT SYSTEM PERMEASE PROTEIN METI-RELATED"/>
    <property type="match status" value="1"/>
</dbReference>
<dbReference type="InterPro" id="IPR000515">
    <property type="entry name" value="MetI-like"/>
</dbReference>
<feature type="transmembrane region" description="Helical" evidence="8">
    <location>
        <begin position="88"/>
        <end position="112"/>
    </location>
</feature>
<dbReference type="InterPro" id="IPR051322">
    <property type="entry name" value="AA_ABC_Transporter_Permease"/>
</dbReference>
<feature type="transmembrane region" description="Helical" evidence="8">
    <location>
        <begin position="195"/>
        <end position="217"/>
    </location>
</feature>
<evidence type="ECO:0000256" key="5">
    <source>
        <dbReference type="ARBA" id="ARBA00022692"/>
    </source>
</evidence>
<evidence type="ECO:0000256" key="3">
    <source>
        <dbReference type="ARBA" id="ARBA00022448"/>
    </source>
</evidence>
<comment type="subcellular location">
    <subcellularLocation>
        <location evidence="1 8">Cell membrane</location>
        <topology evidence="1 8">Multi-pass membrane protein</topology>
    </subcellularLocation>
</comment>
<dbReference type="FunFam" id="1.10.3720.10:FF:000002">
    <property type="entry name" value="D-methionine ABC transporter permease MetI"/>
    <property type="match status" value="1"/>
</dbReference>
<evidence type="ECO:0000256" key="7">
    <source>
        <dbReference type="ARBA" id="ARBA00023136"/>
    </source>
</evidence>
<dbReference type="CDD" id="cd06261">
    <property type="entry name" value="TM_PBP2"/>
    <property type="match status" value="1"/>
</dbReference>
<keyword evidence="3 8" id="KW-0813">Transport</keyword>
<dbReference type="EMBL" id="FOHN01000022">
    <property type="protein sequence ID" value="SET45132.1"/>
    <property type="molecule type" value="Genomic_DNA"/>
</dbReference>
<dbReference type="STRING" id="29364.SAMN04487772_1226"/>
<evidence type="ECO:0000256" key="2">
    <source>
        <dbReference type="ARBA" id="ARBA00007069"/>
    </source>
</evidence>
<dbReference type="SUPFAM" id="SSF161098">
    <property type="entry name" value="MetI-like"/>
    <property type="match status" value="1"/>
</dbReference>
<reference evidence="10 11" key="1">
    <citation type="submission" date="2016-10" db="EMBL/GenBank/DDBJ databases">
        <authorList>
            <person name="de Groot N.N."/>
        </authorList>
    </citation>
    <scope>NUCLEOTIDE SEQUENCE [LARGE SCALE GENOMIC DNA]</scope>
    <source>
        <strain evidence="10 11">DSM 1801</strain>
    </source>
</reference>
<gene>
    <name evidence="10" type="ORF">SAMN04487772_1226</name>
</gene>
<evidence type="ECO:0000256" key="8">
    <source>
        <dbReference type="RuleBase" id="RU363032"/>
    </source>
</evidence>
<organism evidence="10 11">
    <name type="scientific">[Clostridium] polysaccharolyticum</name>
    <dbReference type="NCBI Taxonomy" id="29364"/>
    <lineage>
        <taxon>Bacteria</taxon>
        <taxon>Bacillati</taxon>
        <taxon>Bacillota</taxon>
        <taxon>Clostridia</taxon>
        <taxon>Lachnospirales</taxon>
        <taxon>Lachnospiraceae</taxon>
    </lineage>
</organism>
<dbReference type="NCBIfam" id="NF008049">
    <property type="entry name" value="PRK10782.1"/>
    <property type="match status" value="1"/>
</dbReference>
<feature type="transmembrane region" description="Helical" evidence="8">
    <location>
        <begin position="152"/>
        <end position="175"/>
    </location>
</feature>
<evidence type="ECO:0000256" key="6">
    <source>
        <dbReference type="ARBA" id="ARBA00022989"/>
    </source>
</evidence>
<dbReference type="RefSeq" id="WP_092478526.1">
    <property type="nucleotide sequence ID" value="NZ_FOHN01000022.1"/>
</dbReference>
<dbReference type="AlphaFoldDB" id="A0A1I0EKU1"/>
<evidence type="ECO:0000313" key="10">
    <source>
        <dbReference type="EMBL" id="SET45132.1"/>
    </source>
</evidence>
<feature type="domain" description="ABC transmembrane type-1" evidence="9">
    <location>
        <begin position="20"/>
        <end position="214"/>
    </location>
</feature>